<dbReference type="GO" id="GO:0004844">
    <property type="term" value="F:uracil DNA N-glycosylase activity"/>
    <property type="evidence" value="ECO:0007669"/>
    <property type="project" value="UniProtKB-UniRule"/>
</dbReference>
<dbReference type="EC" id="3.2.2.27" evidence="5"/>
<comment type="catalytic activity">
    <reaction evidence="5">
        <text>Hydrolyzes single-stranded DNA or mismatched double-stranded DNA and polynucleotides, releasing free uracil.</text>
        <dbReference type="EC" id="3.2.2.27"/>
    </reaction>
</comment>
<dbReference type="GO" id="GO:0005634">
    <property type="term" value="C:nucleus"/>
    <property type="evidence" value="ECO:0007669"/>
    <property type="project" value="UniProtKB-SubCell"/>
</dbReference>
<dbReference type="InterPro" id="IPR002043">
    <property type="entry name" value="UDG_fam1"/>
</dbReference>
<feature type="active site" description="Proton acceptor" evidence="5 6">
    <location>
        <position position="170"/>
    </location>
</feature>
<keyword evidence="2 5" id="KW-0227">DNA damage</keyword>
<protein>
    <recommendedName>
        <fullName evidence="5">Uracil-DNA glycosylase</fullName>
        <shortName evidence="5">UDG</shortName>
        <ecNumber evidence="5">3.2.2.27</ecNumber>
    </recommendedName>
</protein>
<comment type="function">
    <text evidence="5">Excises uracil residues from the DNA which can arise as a result of misincorporation of dUMP residues by DNA polymerase or due to deamination of cytosine.</text>
</comment>
<dbReference type="SMART" id="SM00987">
    <property type="entry name" value="UreE_C"/>
    <property type="match status" value="1"/>
</dbReference>
<evidence type="ECO:0000256" key="4">
    <source>
        <dbReference type="ARBA" id="ARBA00023204"/>
    </source>
</evidence>
<evidence type="ECO:0000256" key="2">
    <source>
        <dbReference type="ARBA" id="ARBA00022763"/>
    </source>
</evidence>
<keyword evidence="9" id="KW-1185">Reference proteome</keyword>
<dbReference type="InterPro" id="IPR005122">
    <property type="entry name" value="Uracil-DNA_glycosylase-like"/>
</dbReference>
<evidence type="ECO:0000313" key="8">
    <source>
        <dbReference type="EMBL" id="KAK9175161.1"/>
    </source>
</evidence>
<comment type="subcellular location">
    <subcellularLocation>
        <location evidence="5">Mitochondrion</location>
    </subcellularLocation>
    <subcellularLocation>
        <location evidence="5">Nucleus</location>
    </subcellularLocation>
</comment>
<dbReference type="CDD" id="cd10027">
    <property type="entry name" value="UDG-F1-like"/>
    <property type="match status" value="1"/>
</dbReference>
<reference evidence="8 9" key="1">
    <citation type="submission" date="2024-05" db="EMBL/GenBank/DDBJ databases">
        <title>Haplotype-resolved chromosome-level genome assembly of Huyou (Citrus changshanensis).</title>
        <authorList>
            <person name="Miao C."/>
            <person name="Chen W."/>
            <person name="Wu Y."/>
            <person name="Wang L."/>
            <person name="Zhao S."/>
            <person name="Grierson D."/>
            <person name="Xu C."/>
            <person name="Chen K."/>
        </authorList>
    </citation>
    <scope>NUCLEOTIDE SEQUENCE [LARGE SCALE GENOMIC DNA]</scope>
    <source>
        <strain evidence="8">01-14</strain>
        <tissue evidence="8">Leaf</tissue>
    </source>
</reference>
<dbReference type="PANTHER" id="PTHR11264:SF0">
    <property type="entry name" value="URACIL-DNA GLYCOSYLASE"/>
    <property type="match status" value="1"/>
</dbReference>
<dbReference type="EMBL" id="JBCGBO010000025">
    <property type="protein sequence ID" value="KAK9175161.1"/>
    <property type="molecule type" value="Genomic_DNA"/>
</dbReference>
<feature type="domain" description="Uracil-DNA glycosylase-like" evidence="7">
    <location>
        <begin position="155"/>
        <end position="423"/>
    </location>
</feature>
<evidence type="ECO:0000256" key="1">
    <source>
        <dbReference type="ARBA" id="ARBA00008184"/>
    </source>
</evidence>
<keyword evidence="3 5" id="KW-0378">Hydrolase</keyword>
<dbReference type="HAMAP" id="MF_00148">
    <property type="entry name" value="UDG"/>
    <property type="match status" value="1"/>
</dbReference>
<sequence length="453" mass="50243">MGSSKTIMDLFQPAAKRFKLSSPHCCASDNTPNSEPLLQVVSRKLPLSSKSSGSSSATTTSLTAEQQSRIEFNRYVAKSKRNLKACSQKVSKAKEEGSGYVKLEELLAEETWLEVLHGELQKPYAKRLCEFVEKEIKDSGVDIFPPQHLIFNALNITPFDRVKAVIIGQDPYHGPGQAMGLSFSVPEGVKIPSSLANIFKEIHQDVGCRLPSHGNLEKWAVQGVLLLNTVLTDDLSGLWVEFKGKDALKPARGKVALEVMTGNGTLLLQLVEGVKNTRSVPEDVLVSLSTLASHMWLFPFSSRDNHIIFSDRLDDIWRVVGIVSMGLAILEHYERLFHFLVRRHQANSHAKKGWEQFTDAVIKAFSDKKEGVVFLLWGNSAQEKSRLINVTKHHILKAAHPSGLSANRGFFGCRDCFKLKLEAIERELKSLGHVGVAFFTNKPDFGANGNDPD</sequence>
<evidence type="ECO:0000313" key="9">
    <source>
        <dbReference type="Proteomes" id="UP001428341"/>
    </source>
</evidence>
<dbReference type="GO" id="GO:0005739">
    <property type="term" value="C:mitochondrion"/>
    <property type="evidence" value="ECO:0007669"/>
    <property type="project" value="UniProtKB-SubCell"/>
</dbReference>
<dbReference type="GO" id="GO:0097510">
    <property type="term" value="P:base-excision repair, AP site formation via deaminated base removal"/>
    <property type="evidence" value="ECO:0007669"/>
    <property type="project" value="TreeGrafter"/>
</dbReference>
<dbReference type="SUPFAM" id="SSF52141">
    <property type="entry name" value="Uracil-DNA glycosylase-like"/>
    <property type="match status" value="2"/>
</dbReference>
<proteinExistence type="inferred from homology"/>
<comment type="similarity">
    <text evidence="1 5">Belongs to the uracil-DNA glycosylase (UDG) superfamily. UNG family.</text>
</comment>
<evidence type="ECO:0000259" key="7">
    <source>
        <dbReference type="SMART" id="SM00986"/>
    </source>
</evidence>
<accession>A0AAP0QCR1</accession>
<comment type="caution">
    <text evidence="8">The sequence shown here is derived from an EMBL/GenBank/DDBJ whole genome shotgun (WGS) entry which is preliminary data.</text>
</comment>
<dbReference type="SMART" id="SM00986">
    <property type="entry name" value="UDG"/>
    <property type="match status" value="1"/>
</dbReference>
<dbReference type="Proteomes" id="UP001428341">
    <property type="component" value="Unassembled WGS sequence"/>
</dbReference>
<dbReference type="PANTHER" id="PTHR11264">
    <property type="entry name" value="URACIL-DNA GLYCOSYLASE"/>
    <property type="match status" value="1"/>
</dbReference>
<dbReference type="Gene3D" id="3.40.470.10">
    <property type="entry name" value="Uracil-DNA glycosylase-like domain"/>
    <property type="match status" value="2"/>
</dbReference>
<keyword evidence="5" id="KW-0539">Nucleus</keyword>
<dbReference type="PROSITE" id="PS00130">
    <property type="entry name" value="U_DNA_GLYCOSYLASE"/>
    <property type="match status" value="1"/>
</dbReference>
<keyword evidence="4 5" id="KW-0234">DNA repair</keyword>
<gene>
    <name evidence="8" type="ORF">WN944_027167</name>
</gene>
<name>A0AAP0QCR1_9ROSI</name>
<evidence type="ECO:0000256" key="5">
    <source>
        <dbReference type="HAMAP-Rule" id="MF_03166"/>
    </source>
</evidence>
<evidence type="ECO:0000256" key="6">
    <source>
        <dbReference type="PROSITE-ProRule" id="PRU10072"/>
    </source>
</evidence>
<evidence type="ECO:0000256" key="3">
    <source>
        <dbReference type="ARBA" id="ARBA00022801"/>
    </source>
</evidence>
<organism evidence="8 9">
    <name type="scientific">Citrus x changshan-huyou</name>
    <dbReference type="NCBI Taxonomy" id="2935761"/>
    <lineage>
        <taxon>Eukaryota</taxon>
        <taxon>Viridiplantae</taxon>
        <taxon>Streptophyta</taxon>
        <taxon>Embryophyta</taxon>
        <taxon>Tracheophyta</taxon>
        <taxon>Spermatophyta</taxon>
        <taxon>Magnoliopsida</taxon>
        <taxon>eudicotyledons</taxon>
        <taxon>Gunneridae</taxon>
        <taxon>Pentapetalae</taxon>
        <taxon>rosids</taxon>
        <taxon>malvids</taxon>
        <taxon>Sapindales</taxon>
        <taxon>Rutaceae</taxon>
        <taxon>Aurantioideae</taxon>
        <taxon>Citrus</taxon>
    </lineage>
</organism>
<dbReference type="InterPro" id="IPR018085">
    <property type="entry name" value="Ura-DNA_Glyclase_AS"/>
</dbReference>
<dbReference type="AlphaFoldDB" id="A0AAP0QCR1"/>
<dbReference type="InterPro" id="IPR036895">
    <property type="entry name" value="Uracil-DNA_glycosylase-like_sf"/>
</dbReference>
<keyword evidence="5" id="KW-0496">Mitochondrion</keyword>